<protein>
    <submittedName>
        <fullName evidence="2">Uncharacterized protein</fullName>
    </submittedName>
</protein>
<dbReference type="AlphaFoldDB" id="A0AAJ0DN12"/>
<feature type="region of interest" description="Disordered" evidence="1">
    <location>
        <begin position="153"/>
        <end position="235"/>
    </location>
</feature>
<evidence type="ECO:0000256" key="1">
    <source>
        <dbReference type="SAM" id="MobiDB-lite"/>
    </source>
</evidence>
<evidence type="ECO:0000313" key="3">
    <source>
        <dbReference type="Proteomes" id="UP001239213"/>
    </source>
</evidence>
<reference evidence="2" key="1">
    <citation type="submission" date="2016-11" db="EMBL/GenBank/DDBJ databases">
        <title>The genome sequence of Colletotrichum cuscutae.</title>
        <authorList>
            <person name="Baroncelli R."/>
        </authorList>
    </citation>
    <scope>NUCLEOTIDE SEQUENCE</scope>
    <source>
        <strain evidence="2">IMI 304802</strain>
    </source>
</reference>
<feature type="region of interest" description="Disordered" evidence="1">
    <location>
        <begin position="1"/>
        <end position="51"/>
    </location>
</feature>
<comment type="caution">
    <text evidence="2">The sequence shown here is derived from an EMBL/GenBank/DDBJ whole genome shotgun (WGS) entry which is preliminary data.</text>
</comment>
<keyword evidence="3" id="KW-1185">Reference proteome</keyword>
<dbReference type="Proteomes" id="UP001239213">
    <property type="component" value="Unassembled WGS sequence"/>
</dbReference>
<dbReference type="EMBL" id="MPDP01000024">
    <property type="protein sequence ID" value="KAK1493638.1"/>
    <property type="molecule type" value="Genomic_DNA"/>
</dbReference>
<organism evidence="2 3">
    <name type="scientific">Colletotrichum cuscutae</name>
    <dbReference type="NCBI Taxonomy" id="1209917"/>
    <lineage>
        <taxon>Eukaryota</taxon>
        <taxon>Fungi</taxon>
        <taxon>Dikarya</taxon>
        <taxon>Ascomycota</taxon>
        <taxon>Pezizomycotina</taxon>
        <taxon>Sordariomycetes</taxon>
        <taxon>Hypocreomycetidae</taxon>
        <taxon>Glomerellales</taxon>
        <taxon>Glomerellaceae</taxon>
        <taxon>Colletotrichum</taxon>
        <taxon>Colletotrichum acutatum species complex</taxon>
    </lineage>
</organism>
<proteinExistence type="predicted"/>
<gene>
    <name evidence="2" type="ORF">CCUS01_02939</name>
</gene>
<feature type="compositionally biased region" description="Polar residues" evidence="1">
    <location>
        <begin position="1"/>
        <end position="16"/>
    </location>
</feature>
<feature type="compositionally biased region" description="Polar residues" evidence="1">
    <location>
        <begin position="200"/>
        <end position="212"/>
    </location>
</feature>
<sequence>MSQTDTHASPNANLRTRSPFFRYSFSDDDDQPLSPEDEKSNPPSQDPIVTRSPRRFSVALESSLKSGRSCRILLRIVATCVFWTLLKWVATVCGINKEVLGAVDDILRAITCVALAIVGTSTYMELEGKMTLVASPVAIIEEPIVTIATPPQESHPVVHADGDTQVPQTNVPEGSNQTNGPTSSLPQVDIDKDRGLDHLQMQSTEQRQSSTIDSEHHNQETPQTGISTTEIPPKPDSSTALFTVIMRRHKYIFSKFDEFVANPNFAFTNEDQAALRNLHLGLKAYKARFFARSGRHFRPISVRLVSVDSSSQGHRAHLGASNPLETCICITGLKMLKEIQEFDKIMSREGYENLYSPLKLCYEQSHIIRSAGSGSYNINPSGTETLCGSLVVFEDSDGLQRKSTVGGMVEIDDQTFGLTTSHRPEDDMFPDNDVPSLADLIRAFGDEEDHVSEPAQHASSSVPLTTQQEDDEGLDTPASRASHSTRDLVKGSSGKSAISLYSDDTWDDWDLLPIEPANRLPNTVPTSKSRAYSPKGIKRSGKYIYVVSHFDRMSFDNAMPWSVFIISGMSGIVDGFLSSSPSYTLSGLDGPQEL</sequence>
<feature type="compositionally biased region" description="Polar residues" evidence="1">
    <location>
        <begin position="220"/>
        <end position="235"/>
    </location>
</feature>
<feature type="compositionally biased region" description="Polar residues" evidence="1">
    <location>
        <begin position="457"/>
        <end position="467"/>
    </location>
</feature>
<accession>A0AAJ0DN12</accession>
<feature type="compositionally biased region" description="Polar residues" evidence="1">
    <location>
        <begin position="165"/>
        <end position="186"/>
    </location>
</feature>
<feature type="region of interest" description="Disordered" evidence="1">
    <location>
        <begin position="449"/>
        <end position="491"/>
    </location>
</feature>
<name>A0AAJ0DN12_9PEZI</name>
<evidence type="ECO:0000313" key="2">
    <source>
        <dbReference type="EMBL" id="KAK1493638.1"/>
    </source>
</evidence>